<accession>A0A0D2IF93</accession>
<dbReference type="Gene3D" id="3.40.50.1240">
    <property type="entry name" value="Phosphoglycerate mutase-like"/>
    <property type="match status" value="1"/>
</dbReference>
<dbReference type="GO" id="GO:0016791">
    <property type="term" value="F:phosphatase activity"/>
    <property type="evidence" value="ECO:0007669"/>
    <property type="project" value="TreeGrafter"/>
</dbReference>
<evidence type="ECO:0000313" key="1">
    <source>
        <dbReference type="EMBL" id="KIX01941.1"/>
    </source>
</evidence>
<dbReference type="InterPro" id="IPR050645">
    <property type="entry name" value="Histidine_acid_phosphatase"/>
</dbReference>
<organism evidence="1 2">
    <name type="scientific">Rhinocladiella mackenziei CBS 650.93</name>
    <dbReference type="NCBI Taxonomy" id="1442369"/>
    <lineage>
        <taxon>Eukaryota</taxon>
        <taxon>Fungi</taxon>
        <taxon>Dikarya</taxon>
        <taxon>Ascomycota</taxon>
        <taxon>Pezizomycotina</taxon>
        <taxon>Eurotiomycetes</taxon>
        <taxon>Chaetothyriomycetidae</taxon>
        <taxon>Chaetothyriales</taxon>
        <taxon>Herpotrichiellaceae</taxon>
        <taxon>Rhinocladiella</taxon>
    </lineage>
</organism>
<reference evidence="1 2" key="1">
    <citation type="submission" date="2015-01" db="EMBL/GenBank/DDBJ databases">
        <title>The Genome Sequence of Rhinocladiella mackenzie CBS 650.93.</title>
        <authorList>
            <consortium name="The Broad Institute Genomics Platform"/>
            <person name="Cuomo C."/>
            <person name="de Hoog S."/>
            <person name="Gorbushina A."/>
            <person name="Stielow B."/>
            <person name="Teixiera M."/>
            <person name="Abouelleil A."/>
            <person name="Chapman S.B."/>
            <person name="Priest M."/>
            <person name="Young S.K."/>
            <person name="Wortman J."/>
            <person name="Nusbaum C."/>
            <person name="Birren B."/>
        </authorList>
    </citation>
    <scope>NUCLEOTIDE SEQUENCE [LARGE SCALE GENOMIC DNA]</scope>
    <source>
        <strain evidence="1 2">CBS 650.93</strain>
    </source>
</reference>
<dbReference type="Proteomes" id="UP000053617">
    <property type="component" value="Unassembled WGS sequence"/>
</dbReference>
<dbReference type="EMBL" id="KN847480">
    <property type="protein sequence ID" value="KIX01941.1"/>
    <property type="molecule type" value="Genomic_DNA"/>
</dbReference>
<dbReference type="PANTHER" id="PTHR11567:SF195">
    <property type="entry name" value="ACID PHOSPHATASE, PUTATIVE (AFU_ORTHOLOGUE AFUA_3G14570)-RELATED"/>
    <property type="match status" value="1"/>
</dbReference>
<keyword evidence="2" id="KW-1185">Reference proteome</keyword>
<gene>
    <name evidence="1" type="ORF">Z518_07880</name>
</gene>
<dbReference type="GeneID" id="25295951"/>
<name>A0A0D2IF93_9EURO</name>
<dbReference type="SUPFAM" id="SSF53254">
    <property type="entry name" value="Phosphoglycerate mutase-like"/>
    <property type="match status" value="1"/>
</dbReference>
<dbReference type="PANTHER" id="PTHR11567">
    <property type="entry name" value="ACID PHOSPHATASE-RELATED"/>
    <property type="match status" value="1"/>
</dbReference>
<proteinExistence type="predicted"/>
<sequence>MPFSKSAFAGLLTDFLTSFNILIGQIYQNTMYVRLRDALFFGSLSHGLVVAQCSLPATVSVDLSWHPPNATNINSLGAVINGTGVNGFIYNSSVTPATSAYSTYNWCNMPHVRRQEYRVPPSEYKLEYVELIHRHHKRTPYAANTFPRETYAWYCDDEALFYYGTPRPDGASAQINWQVYTSDSNPLAPEGFNGTCQFPQISGQGLNDSRQHGKDLFAVYHDLLDFLPDQYNTRQIAYRVTNNVITSQVAGQIVEGQWPQQFRNKPIGVAIQPDSIDSLEPAYECDAADDLYSSYGVGGDAANWTLHLTESASLFAKLDSVSGINTSDPDWHDWFDHYFDNLSARLCHQKPLPCEAGNSSNCITEADADAVFRRGQYEYSFIYRDSPASLPASTASFGIWMAELADNLRQVMNGTSSVIYRHNVAHDGSVSRLLSILQVDVMVWPGMGSEVIFELYSRDGCYFVRVLFGGQVMNSSNPSLGRMDMIPVQGLLNYIDGLVGVKAAKVPELCSG</sequence>
<dbReference type="RefSeq" id="XP_013269077.1">
    <property type="nucleotide sequence ID" value="XM_013413623.1"/>
</dbReference>
<protein>
    <recommendedName>
        <fullName evidence="3">Acid phosphatase</fullName>
    </recommendedName>
</protein>
<dbReference type="AlphaFoldDB" id="A0A0D2IF93"/>
<dbReference type="OrthoDB" id="10262962at2759"/>
<dbReference type="HOGENOM" id="CLU_030126_0_0_1"/>
<dbReference type="VEuPathDB" id="FungiDB:Z518_07880"/>
<dbReference type="InterPro" id="IPR029033">
    <property type="entry name" value="His_PPase_superfam"/>
</dbReference>
<evidence type="ECO:0008006" key="3">
    <source>
        <dbReference type="Google" id="ProtNLM"/>
    </source>
</evidence>
<evidence type="ECO:0000313" key="2">
    <source>
        <dbReference type="Proteomes" id="UP000053617"/>
    </source>
</evidence>